<dbReference type="AlphaFoldDB" id="F9UCC4"/>
<feature type="domain" description="DUF4124" evidence="2">
    <location>
        <begin position="9"/>
        <end position="58"/>
    </location>
</feature>
<accession>F9UCC4</accession>
<dbReference type="OrthoDB" id="7062774at2"/>
<reference evidence="3 4" key="1">
    <citation type="submission" date="2011-06" db="EMBL/GenBank/DDBJ databases">
        <title>The draft genome of Thiocapsa marina 5811.</title>
        <authorList>
            <consortium name="US DOE Joint Genome Institute (JGI-PGF)"/>
            <person name="Lucas S."/>
            <person name="Han J."/>
            <person name="Cheng J.-F."/>
            <person name="Goodwin L."/>
            <person name="Pitluck S."/>
            <person name="Peters L."/>
            <person name="Land M.L."/>
            <person name="Hauser L."/>
            <person name="Vogl K."/>
            <person name="Liu Z."/>
            <person name="Imhoff J."/>
            <person name="Thiel V."/>
            <person name="Frigaard N.-U."/>
            <person name="Bryant D."/>
            <person name="Woyke T.J."/>
        </authorList>
    </citation>
    <scope>NUCLEOTIDE SEQUENCE [LARGE SCALE GENOMIC DNA]</scope>
    <source>
        <strain evidence="3 4">5811</strain>
    </source>
</reference>
<keyword evidence="1" id="KW-0732">Signal</keyword>
<dbReference type="RefSeq" id="WP_007193449.1">
    <property type="nucleotide sequence ID" value="NZ_AFWV01000008.1"/>
</dbReference>
<name>F9UCC4_9GAMM</name>
<evidence type="ECO:0000256" key="1">
    <source>
        <dbReference type="SAM" id="SignalP"/>
    </source>
</evidence>
<organism evidence="3 4">
    <name type="scientific">Thiocapsa marina 5811</name>
    <dbReference type="NCBI Taxonomy" id="768671"/>
    <lineage>
        <taxon>Bacteria</taxon>
        <taxon>Pseudomonadati</taxon>
        <taxon>Pseudomonadota</taxon>
        <taxon>Gammaproteobacteria</taxon>
        <taxon>Chromatiales</taxon>
        <taxon>Chromatiaceae</taxon>
        <taxon>Thiocapsa</taxon>
    </lineage>
</organism>
<evidence type="ECO:0000313" key="3">
    <source>
        <dbReference type="EMBL" id="EGV18037.1"/>
    </source>
</evidence>
<dbReference type="Proteomes" id="UP000005459">
    <property type="component" value="Unassembled WGS sequence"/>
</dbReference>
<evidence type="ECO:0000313" key="4">
    <source>
        <dbReference type="Proteomes" id="UP000005459"/>
    </source>
</evidence>
<proteinExistence type="predicted"/>
<dbReference type="EMBL" id="AFWV01000008">
    <property type="protein sequence ID" value="EGV18037.1"/>
    <property type="molecule type" value="Genomic_DNA"/>
</dbReference>
<dbReference type="InterPro" id="IPR025392">
    <property type="entry name" value="DUF4124"/>
</dbReference>
<feature type="signal peptide" evidence="1">
    <location>
        <begin position="1"/>
        <end position="19"/>
    </location>
</feature>
<dbReference type="Pfam" id="PF13511">
    <property type="entry name" value="DUF4124"/>
    <property type="match status" value="1"/>
</dbReference>
<evidence type="ECO:0000259" key="2">
    <source>
        <dbReference type="Pfam" id="PF13511"/>
    </source>
</evidence>
<protein>
    <recommendedName>
        <fullName evidence="2">DUF4124 domain-containing protein</fullName>
    </recommendedName>
</protein>
<dbReference type="STRING" id="768671.ThimaDRAFT_2576"/>
<keyword evidence="4" id="KW-1185">Reference proteome</keyword>
<sequence>MTKQLFVAAVLIGSQAASAEIFRWVDADGRTHFSDRRPPDAAVQRVLPDTGQAAPPEPGAVSAGDTPFPGPYTAFEILAPTSGDVLIQSTDSLEIDLRLEPDLFEGHQLEILLDDRPVPVESAATRFQIQGVGFEAHRIQARVQDALGTVVAATPSLELELRQSAPPGVLP</sequence>
<feature type="chain" id="PRO_5003394304" description="DUF4124 domain-containing protein" evidence="1">
    <location>
        <begin position="20"/>
        <end position="171"/>
    </location>
</feature>
<gene>
    <name evidence="3" type="ORF">ThimaDRAFT_2576</name>
</gene>